<feature type="compositionally biased region" description="Polar residues" evidence="1">
    <location>
        <begin position="11"/>
        <end position="22"/>
    </location>
</feature>
<evidence type="ECO:0000313" key="3">
    <source>
        <dbReference type="Proteomes" id="UP000799764"/>
    </source>
</evidence>
<gene>
    <name evidence="2" type="ORF">P171DRAFT_219707</name>
</gene>
<comment type="caution">
    <text evidence="2">The sequence shown here is derived from an EMBL/GenBank/DDBJ whole genome shotgun (WGS) entry which is preliminary data.</text>
</comment>
<evidence type="ECO:0000313" key="2">
    <source>
        <dbReference type="EMBL" id="KAF2448824.1"/>
    </source>
</evidence>
<dbReference type="EMBL" id="MU001495">
    <property type="protein sequence ID" value="KAF2448824.1"/>
    <property type="molecule type" value="Genomic_DNA"/>
</dbReference>
<feature type="compositionally biased region" description="Basic and acidic residues" evidence="1">
    <location>
        <begin position="96"/>
        <end position="119"/>
    </location>
</feature>
<keyword evidence="3" id="KW-1185">Reference proteome</keyword>
<feature type="compositionally biased region" description="Polar residues" evidence="1">
    <location>
        <begin position="37"/>
        <end position="48"/>
    </location>
</feature>
<name>A0A9P4PPC0_9PLEO</name>
<dbReference type="Proteomes" id="UP000799764">
    <property type="component" value="Unassembled WGS sequence"/>
</dbReference>
<feature type="region of interest" description="Disordered" evidence="1">
    <location>
        <begin position="90"/>
        <end position="119"/>
    </location>
</feature>
<feature type="region of interest" description="Disordered" evidence="1">
    <location>
        <begin position="1"/>
        <end position="51"/>
    </location>
</feature>
<reference evidence="2" key="1">
    <citation type="journal article" date="2020" name="Stud. Mycol.">
        <title>101 Dothideomycetes genomes: a test case for predicting lifestyles and emergence of pathogens.</title>
        <authorList>
            <person name="Haridas S."/>
            <person name="Albert R."/>
            <person name="Binder M."/>
            <person name="Bloem J."/>
            <person name="Labutti K."/>
            <person name="Salamov A."/>
            <person name="Andreopoulos B."/>
            <person name="Baker S."/>
            <person name="Barry K."/>
            <person name="Bills G."/>
            <person name="Bluhm B."/>
            <person name="Cannon C."/>
            <person name="Castanera R."/>
            <person name="Culley D."/>
            <person name="Daum C."/>
            <person name="Ezra D."/>
            <person name="Gonzalez J."/>
            <person name="Henrissat B."/>
            <person name="Kuo A."/>
            <person name="Liang C."/>
            <person name="Lipzen A."/>
            <person name="Lutzoni F."/>
            <person name="Magnuson J."/>
            <person name="Mondo S."/>
            <person name="Nolan M."/>
            <person name="Ohm R."/>
            <person name="Pangilinan J."/>
            <person name="Park H.-J."/>
            <person name="Ramirez L."/>
            <person name="Alfaro M."/>
            <person name="Sun H."/>
            <person name="Tritt A."/>
            <person name="Yoshinaga Y."/>
            <person name="Zwiers L.-H."/>
            <person name="Turgeon B."/>
            <person name="Goodwin S."/>
            <person name="Spatafora J."/>
            <person name="Crous P."/>
            <person name="Grigoriev I."/>
        </authorList>
    </citation>
    <scope>NUCLEOTIDE SEQUENCE</scope>
    <source>
        <strain evidence="2">CBS 690.94</strain>
    </source>
</reference>
<organism evidence="2 3">
    <name type="scientific">Karstenula rhodostoma CBS 690.94</name>
    <dbReference type="NCBI Taxonomy" id="1392251"/>
    <lineage>
        <taxon>Eukaryota</taxon>
        <taxon>Fungi</taxon>
        <taxon>Dikarya</taxon>
        <taxon>Ascomycota</taxon>
        <taxon>Pezizomycotina</taxon>
        <taxon>Dothideomycetes</taxon>
        <taxon>Pleosporomycetidae</taxon>
        <taxon>Pleosporales</taxon>
        <taxon>Massarineae</taxon>
        <taxon>Didymosphaeriaceae</taxon>
        <taxon>Karstenula</taxon>
    </lineage>
</organism>
<evidence type="ECO:0000256" key="1">
    <source>
        <dbReference type="SAM" id="MobiDB-lite"/>
    </source>
</evidence>
<dbReference type="AlphaFoldDB" id="A0A9P4PPC0"/>
<feature type="compositionally biased region" description="Basic residues" evidence="1">
    <location>
        <begin position="1"/>
        <end position="10"/>
    </location>
</feature>
<protein>
    <submittedName>
        <fullName evidence="2">Uncharacterized protein</fullName>
    </submittedName>
</protein>
<proteinExistence type="predicted"/>
<sequence>MVISIRRRRYQTNMGPSQSSRPSDQREPRPRRRLGQLSGSQPSPSTAHGSVMMLRRSKGHPEKRRDDAISHAAHRHACVAMVQRPARLLPTNRSHPVPDERKFDRNMKGTKAPRMDSARKRVSRSWLACGAVMSQRRSTARDYQVRSVSLFRLGAVPVPAQPHPLQASCPQKHARTAAKYTAASPRLLACRSAFHSHSHSHSHSTTMPFAVRRHSCVWNTHTRKSPASRYGRRQCHPPPKRYYRHHAVHTHRYLPGQLLRRGPGPA</sequence>
<accession>A0A9P4PPC0</accession>